<dbReference type="OrthoDB" id="10007114at2"/>
<keyword evidence="3" id="KW-1185">Reference proteome</keyword>
<feature type="transmembrane region" description="Helical" evidence="1">
    <location>
        <begin position="166"/>
        <end position="183"/>
    </location>
</feature>
<proteinExistence type="predicted"/>
<dbReference type="AlphaFoldDB" id="A0A1H7V862"/>
<keyword evidence="1" id="KW-0812">Transmembrane</keyword>
<reference evidence="2 3" key="1">
    <citation type="submission" date="2016-10" db="EMBL/GenBank/DDBJ databases">
        <authorList>
            <person name="de Groot N.N."/>
        </authorList>
    </citation>
    <scope>NUCLEOTIDE SEQUENCE [LARGE SCALE GENOMIC DNA]</scope>
    <source>
        <strain evidence="2 3">DSM 43357</strain>
    </source>
</reference>
<keyword evidence="1" id="KW-0472">Membrane</keyword>
<dbReference type="RefSeq" id="WP_055506581.1">
    <property type="nucleotide sequence ID" value="NZ_BBZG01000004.1"/>
</dbReference>
<dbReference type="STRING" id="46177.SAMN05660976_04027"/>
<sequence length="260" mass="27924">MVLFLDYESDRWRNLTAASTITAAAVMLYEFPIARNIAVMVGILVTNPGGIQGAARQWLEPGGEGVDFDGVREQVLKLRDTAREKGWWKGDADSAWAVFSSSIDDLAQEMLKAKNYHGGVSHGLVQTATASHVISLFISALAPLMMGIAIFNRATFLGAFEFGKKAAILAVLTGVAKILQNLLTKQLKVVAGLAMIVATVNGLWAMMAQMMEQKRPKPDFAVADITYVSPQDKSGLGTLKQKNNPFDMGGITPGTGGAYT</sequence>
<feature type="transmembrane region" description="Helical" evidence="1">
    <location>
        <begin position="189"/>
        <end position="207"/>
    </location>
</feature>
<protein>
    <submittedName>
        <fullName evidence="2">Uncharacterized protein</fullName>
    </submittedName>
</protein>
<keyword evidence="1" id="KW-1133">Transmembrane helix</keyword>
<evidence type="ECO:0000313" key="2">
    <source>
        <dbReference type="EMBL" id="SEM05204.1"/>
    </source>
</evidence>
<organism evidence="2 3">
    <name type="scientific">Nonomuraea pusilla</name>
    <dbReference type="NCBI Taxonomy" id="46177"/>
    <lineage>
        <taxon>Bacteria</taxon>
        <taxon>Bacillati</taxon>
        <taxon>Actinomycetota</taxon>
        <taxon>Actinomycetes</taxon>
        <taxon>Streptosporangiales</taxon>
        <taxon>Streptosporangiaceae</taxon>
        <taxon>Nonomuraea</taxon>
    </lineage>
</organism>
<name>A0A1H7V862_9ACTN</name>
<dbReference type="Proteomes" id="UP000198953">
    <property type="component" value="Unassembled WGS sequence"/>
</dbReference>
<evidence type="ECO:0000313" key="3">
    <source>
        <dbReference type="Proteomes" id="UP000198953"/>
    </source>
</evidence>
<accession>A0A1H7V862</accession>
<evidence type="ECO:0000256" key="1">
    <source>
        <dbReference type="SAM" id="Phobius"/>
    </source>
</evidence>
<feature type="transmembrane region" description="Helical" evidence="1">
    <location>
        <begin position="133"/>
        <end position="154"/>
    </location>
</feature>
<dbReference type="EMBL" id="FOBF01000009">
    <property type="protein sequence ID" value="SEM05204.1"/>
    <property type="molecule type" value="Genomic_DNA"/>
</dbReference>
<gene>
    <name evidence="2" type="ORF">SAMN05660976_04027</name>
</gene>